<organism evidence="1 2">
    <name type="scientific">Phytophthora fragariaefolia</name>
    <dbReference type="NCBI Taxonomy" id="1490495"/>
    <lineage>
        <taxon>Eukaryota</taxon>
        <taxon>Sar</taxon>
        <taxon>Stramenopiles</taxon>
        <taxon>Oomycota</taxon>
        <taxon>Peronosporomycetes</taxon>
        <taxon>Peronosporales</taxon>
        <taxon>Peronosporaceae</taxon>
        <taxon>Phytophthora</taxon>
    </lineage>
</organism>
<proteinExistence type="predicted"/>
<dbReference type="EMBL" id="BSXT01002509">
    <property type="protein sequence ID" value="GMF49283.1"/>
    <property type="molecule type" value="Genomic_DNA"/>
</dbReference>
<dbReference type="AlphaFoldDB" id="A0A9W7D1F8"/>
<evidence type="ECO:0000313" key="1">
    <source>
        <dbReference type="EMBL" id="GMF49283.1"/>
    </source>
</evidence>
<name>A0A9W7D1F8_9STRA</name>
<sequence length="66" mass="7276">MTMFSLKRAATSGTKLFLIEEMMPSIFTKLNSSVTVSTSVSHSKSQQAVRNHLSNDFLTLTRPSAI</sequence>
<keyword evidence="2" id="KW-1185">Reference proteome</keyword>
<comment type="caution">
    <text evidence="1">The sequence shown here is derived from an EMBL/GenBank/DDBJ whole genome shotgun (WGS) entry which is preliminary data.</text>
</comment>
<reference evidence="1" key="1">
    <citation type="submission" date="2023-04" db="EMBL/GenBank/DDBJ databases">
        <title>Phytophthora fragariaefolia NBRC 109709.</title>
        <authorList>
            <person name="Ichikawa N."/>
            <person name="Sato H."/>
            <person name="Tonouchi N."/>
        </authorList>
    </citation>
    <scope>NUCLEOTIDE SEQUENCE</scope>
    <source>
        <strain evidence="1">NBRC 109709</strain>
    </source>
</reference>
<protein>
    <submittedName>
        <fullName evidence="1">Unnamed protein product</fullName>
    </submittedName>
</protein>
<gene>
    <name evidence="1" type="ORF">Pfra01_001941700</name>
</gene>
<dbReference type="Proteomes" id="UP001165121">
    <property type="component" value="Unassembled WGS sequence"/>
</dbReference>
<accession>A0A9W7D1F8</accession>
<evidence type="ECO:0000313" key="2">
    <source>
        <dbReference type="Proteomes" id="UP001165121"/>
    </source>
</evidence>